<comment type="caution">
    <text evidence="13">The sequence shown here is derived from an EMBL/GenBank/DDBJ whole genome shotgun (WGS) entry which is preliminary data.</text>
</comment>
<keyword evidence="16" id="KW-1185">Reference proteome</keyword>
<dbReference type="GO" id="GO:0000155">
    <property type="term" value="F:phosphorelay sensor kinase activity"/>
    <property type="evidence" value="ECO:0007669"/>
    <property type="project" value="InterPro"/>
</dbReference>
<evidence type="ECO:0000256" key="7">
    <source>
        <dbReference type="ARBA" id="ARBA00022777"/>
    </source>
</evidence>
<keyword evidence="7 13" id="KW-0418">Kinase</keyword>
<dbReference type="GO" id="GO:0005886">
    <property type="term" value="C:plasma membrane"/>
    <property type="evidence" value="ECO:0007669"/>
    <property type="project" value="TreeGrafter"/>
</dbReference>
<dbReference type="SUPFAM" id="SSF55874">
    <property type="entry name" value="ATPase domain of HSP90 chaperone/DNA topoisomerase II/histidine kinase"/>
    <property type="match status" value="1"/>
</dbReference>
<keyword evidence="9" id="KW-0902">Two-component regulatory system</keyword>
<evidence type="ECO:0000256" key="3">
    <source>
        <dbReference type="ARBA" id="ARBA00012438"/>
    </source>
</evidence>
<organism evidence="13 15">
    <name type="scientific">Holdemania massiliensis</name>
    <dbReference type="NCBI Taxonomy" id="1468449"/>
    <lineage>
        <taxon>Bacteria</taxon>
        <taxon>Bacillati</taxon>
        <taxon>Bacillota</taxon>
        <taxon>Erysipelotrichia</taxon>
        <taxon>Erysipelotrichales</taxon>
        <taxon>Erysipelotrichaceae</taxon>
        <taxon>Holdemania</taxon>
    </lineage>
</organism>
<dbReference type="RefSeq" id="WP_154238385.1">
    <property type="nucleotide sequence ID" value="NZ_WKPI01000008.1"/>
</dbReference>
<dbReference type="InterPro" id="IPR003661">
    <property type="entry name" value="HisK_dim/P_dom"/>
</dbReference>
<evidence type="ECO:0000256" key="2">
    <source>
        <dbReference type="ARBA" id="ARBA00004141"/>
    </source>
</evidence>
<reference evidence="15 16" key="1">
    <citation type="journal article" date="2019" name="Nat. Med.">
        <title>A library of human gut bacterial isolates paired with longitudinal multiomics data enables mechanistic microbiome research.</title>
        <authorList>
            <person name="Poyet M."/>
            <person name="Groussin M."/>
            <person name="Gibbons S.M."/>
            <person name="Avila-Pacheco J."/>
            <person name="Jiang X."/>
            <person name="Kearney S.M."/>
            <person name="Perrotta A.R."/>
            <person name="Berdy B."/>
            <person name="Zhao S."/>
            <person name="Lieberman T.D."/>
            <person name="Swanson P.K."/>
            <person name="Smith M."/>
            <person name="Roesemann S."/>
            <person name="Alexander J.E."/>
            <person name="Rich S.A."/>
            <person name="Livny J."/>
            <person name="Vlamakis H."/>
            <person name="Clish C."/>
            <person name="Bullock K."/>
            <person name="Deik A."/>
            <person name="Scott J."/>
            <person name="Pierce K.A."/>
            <person name="Xavier R.J."/>
            <person name="Alm E.J."/>
        </authorList>
    </citation>
    <scope>NUCLEOTIDE SEQUENCE [LARGE SCALE GENOMIC DNA]</scope>
    <source>
        <strain evidence="13 15">BIOML-A4</strain>
        <strain evidence="14 16">BIOML-A5</strain>
    </source>
</reference>
<evidence type="ECO:0000256" key="4">
    <source>
        <dbReference type="ARBA" id="ARBA00022553"/>
    </source>
</evidence>
<comment type="subcellular location">
    <subcellularLocation>
        <location evidence="2">Membrane</location>
        <topology evidence="2">Multi-pass membrane protein</topology>
    </subcellularLocation>
</comment>
<dbReference type="PROSITE" id="PS50109">
    <property type="entry name" value="HIS_KIN"/>
    <property type="match status" value="1"/>
</dbReference>
<dbReference type="PANTHER" id="PTHR45528:SF8">
    <property type="entry name" value="HISTIDINE KINASE"/>
    <property type="match status" value="1"/>
</dbReference>
<evidence type="ECO:0000313" key="15">
    <source>
        <dbReference type="Proteomes" id="UP000433575"/>
    </source>
</evidence>
<dbReference type="PANTHER" id="PTHR45528">
    <property type="entry name" value="SENSOR HISTIDINE KINASE CPXA"/>
    <property type="match status" value="1"/>
</dbReference>
<evidence type="ECO:0000256" key="5">
    <source>
        <dbReference type="ARBA" id="ARBA00022679"/>
    </source>
</evidence>
<dbReference type="SMART" id="SM00388">
    <property type="entry name" value="HisKA"/>
    <property type="match status" value="1"/>
</dbReference>
<dbReference type="SUPFAM" id="SSF47384">
    <property type="entry name" value="Homodimeric domain of signal transducing histidine kinase"/>
    <property type="match status" value="1"/>
</dbReference>
<dbReference type="Proteomes" id="UP000480929">
    <property type="component" value="Unassembled WGS sequence"/>
</dbReference>
<dbReference type="Proteomes" id="UP000433575">
    <property type="component" value="Unassembled WGS sequence"/>
</dbReference>
<evidence type="ECO:0000313" key="13">
    <source>
        <dbReference type="EMBL" id="MSA88985.1"/>
    </source>
</evidence>
<dbReference type="InterPro" id="IPR003594">
    <property type="entry name" value="HATPase_dom"/>
</dbReference>
<dbReference type="Pfam" id="PF02518">
    <property type="entry name" value="HATPase_c"/>
    <property type="match status" value="1"/>
</dbReference>
<dbReference type="AlphaFoldDB" id="A0A6N7S5R7"/>
<dbReference type="EC" id="2.7.13.3" evidence="3"/>
<feature type="transmembrane region" description="Helical" evidence="11">
    <location>
        <begin position="6"/>
        <end position="27"/>
    </location>
</feature>
<evidence type="ECO:0000256" key="10">
    <source>
        <dbReference type="ARBA" id="ARBA00023136"/>
    </source>
</evidence>
<evidence type="ECO:0000256" key="8">
    <source>
        <dbReference type="ARBA" id="ARBA00022989"/>
    </source>
</evidence>
<keyword evidence="10 11" id="KW-0472">Membrane</keyword>
<keyword evidence="8 11" id="KW-1133">Transmembrane helix</keyword>
<feature type="domain" description="Histidine kinase" evidence="12">
    <location>
        <begin position="94"/>
        <end position="300"/>
    </location>
</feature>
<proteinExistence type="predicted"/>
<dbReference type="OrthoDB" id="335833at2"/>
<keyword evidence="4" id="KW-0597">Phosphoprotein</keyword>
<dbReference type="CDD" id="cd00082">
    <property type="entry name" value="HisKA"/>
    <property type="match status" value="1"/>
</dbReference>
<dbReference type="Gene3D" id="3.30.565.10">
    <property type="entry name" value="Histidine kinase-like ATPase, C-terminal domain"/>
    <property type="match status" value="1"/>
</dbReference>
<dbReference type="EMBL" id="WKPI01000008">
    <property type="protein sequence ID" value="MSC32739.1"/>
    <property type="molecule type" value="Genomic_DNA"/>
</dbReference>
<sequence>MTMTGGIFILTGCLIGAVVFLSVKLILIKKSLREIRQGLEDRLKVETNTLIDTASRDRALVALREALNDQLRELRAQRRQFQQGDQQLKQSLTQLSHDLRTPLTAIVGYLQLAEEEPASPRLKSILAVLKERAQTLRQLSEQLFSYSVAALDPPPLTKQAVDLRRVLEKNLAAVYVLFEKQGIEPEVTMPETPVIRTLESKALDRILQNLLDNAAKYGGRDLSVTLKTNGEIVFVNSAGSLSWTEVEKMFDRYYTVNTGRQATGLGLAIARRLSEQQGGSLQGKLQDDRLILTLSFPAEEDLHD</sequence>
<evidence type="ECO:0000256" key="9">
    <source>
        <dbReference type="ARBA" id="ARBA00023012"/>
    </source>
</evidence>
<dbReference type="InterPro" id="IPR036890">
    <property type="entry name" value="HATPase_C_sf"/>
</dbReference>
<accession>A0A6N7S5R7</accession>
<gene>
    <name evidence="14" type="ORF">GKD88_06365</name>
    <name evidence="13" type="ORF">GKE08_06570</name>
</gene>
<dbReference type="InterPro" id="IPR036097">
    <property type="entry name" value="HisK_dim/P_sf"/>
</dbReference>
<evidence type="ECO:0000313" key="16">
    <source>
        <dbReference type="Proteomes" id="UP000480929"/>
    </source>
</evidence>
<dbReference type="SMART" id="SM00387">
    <property type="entry name" value="HATPase_c"/>
    <property type="match status" value="1"/>
</dbReference>
<dbReference type="InterPro" id="IPR005467">
    <property type="entry name" value="His_kinase_dom"/>
</dbReference>
<evidence type="ECO:0000313" key="14">
    <source>
        <dbReference type="EMBL" id="MSC32739.1"/>
    </source>
</evidence>
<protein>
    <recommendedName>
        <fullName evidence="3">histidine kinase</fullName>
        <ecNumber evidence="3">2.7.13.3</ecNumber>
    </recommendedName>
</protein>
<evidence type="ECO:0000256" key="1">
    <source>
        <dbReference type="ARBA" id="ARBA00000085"/>
    </source>
</evidence>
<keyword evidence="5" id="KW-0808">Transferase</keyword>
<evidence type="ECO:0000256" key="11">
    <source>
        <dbReference type="SAM" id="Phobius"/>
    </source>
</evidence>
<name>A0A6N7S5R7_9FIRM</name>
<dbReference type="EMBL" id="WKPJ01000007">
    <property type="protein sequence ID" value="MSA88985.1"/>
    <property type="molecule type" value="Genomic_DNA"/>
</dbReference>
<dbReference type="Gene3D" id="1.10.287.130">
    <property type="match status" value="1"/>
</dbReference>
<evidence type="ECO:0000259" key="12">
    <source>
        <dbReference type="PROSITE" id="PS50109"/>
    </source>
</evidence>
<evidence type="ECO:0000256" key="6">
    <source>
        <dbReference type="ARBA" id="ARBA00022692"/>
    </source>
</evidence>
<dbReference type="Pfam" id="PF00512">
    <property type="entry name" value="HisKA"/>
    <property type="match status" value="1"/>
</dbReference>
<dbReference type="InterPro" id="IPR050398">
    <property type="entry name" value="HssS/ArlS-like"/>
</dbReference>
<comment type="catalytic activity">
    <reaction evidence="1">
        <text>ATP + protein L-histidine = ADP + protein N-phospho-L-histidine.</text>
        <dbReference type="EC" id="2.7.13.3"/>
    </reaction>
</comment>
<keyword evidence="6 11" id="KW-0812">Transmembrane</keyword>